<evidence type="ECO:0000313" key="2">
    <source>
        <dbReference type="Proteomes" id="UP000823388"/>
    </source>
</evidence>
<dbReference type="Gene3D" id="3.40.50.720">
    <property type="entry name" value="NAD(P)-binding Rossmann-like Domain"/>
    <property type="match status" value="1"/>
</dbReference>
<dbReference type="Proteomes" id="UP000823388">
    <property type="component" value="Chromosome 9K"/>
</dbReference>
<protein>
    <submittedName>
        <fullName evidence="1">Uncharacterized protein</fullName>
    </submittedName>
</protein>
<reference evidence="1" key="1">
    <citation type="submission" date="2020-05" db="EMBL/GenBank/DDBJ databases">
        <title>WGS assembly of Panicum virgatum.</title>
        <authorList>
            <person name="Lovell J.T."/>
            <person name="Jenkins J."/>
            <person name="Shu S."/>
            <person name="Juenger T.E."/>
            <person name="Schmutz J."/>
        </authorList>
    </citation>
    <scope>NUCLEOTIDE SEQUENCE</scope>
    <source>
        <strain evidence="1">AP13</strain>
    </source>
</reference>
<organism evidence="1 2">
    <name type="scientific">Panicum virgatum</name>
    <name type="common">Blackwell switchgrass</name>
    <dbReference type="NCBI Taxonomy" id="38727"/>
    <lineage>
        <taxon>Eukaryota</taxon>
        <taxon>Viridiplantae</taxon>
        <taxon>Streptophyta</taxon>
        <taxon>Embryophyta</taxon>
        <taxon>Tracheophyta</taxon>
        <taxon>Spermatophyta</taxon>
        <taxon>Magnoliopsida</taxon>
        <taxon>Liliopsida</taxon>
        <taxon>Poales</taxon>
        <taxon>Poaceae</taxon>
        <taxon>PACMAD clade</taxon>
        <taxon>Panicoideae</taxon>
        <taxon>Panicodae</taxon>
        <taxon>Paniceae</taxon>
        <taxon>Panicinae</taxon>
        <taxon>Panicum</taxon>
        <taxon>Panicum sect. Hiantes</taxon>
    </lineage>
</organism>
<dbReference type="AlphaFoldDB" id="A0A8T0NJF6"/>
<evidence type="ECO:0000313" key="1">
    <source>
        <dbReference type="EMBL" id="KAG2549500.1"/>
    </source>
</evidence>
<gene>
    <name evidence="1" type="ORF">PVAP13_9KG254200</name>
</gene>
<accession>A0A8T0NJF6</accession>
<dbReference type="EMBL" id="CM029053">
    <property type="protein sequence ID" value="KAG2549500.1"/>
    <property type="molecule type" value="Genomic_DNA"/>
</dbReference>
<keyword evidence="2" id="KW-1185">Reference proteome</keyword>
<proteinExistence type="predicted"/>
<name>A0A8T0NJF6_PANVG</name>
<sequence>MGGKNNIVLHNSCKDSLLPAPIILDLVLHCSWLGSELGISSKPKARYTSGECIGQTEDHAGKTFCWPV</sequence>
<comment type="caution">
    <text evidence="1">The sequence shown here is derived from an EMBL/GenBank/DDBJ whole genome shotgun (WGS) entry which is preliminary data.</text>
</comment>